<feature type="transmembrane region" description="Helical" evidence="1">
    <location>
        <begin position="48"/>
        <end position="65"/>
    </location>
</feature>
<gene>
    <name evidence="2" type="ORF">QYS48_28125</name>
</gene>
<sequence>MKVYFKIQLKILSRYITDAGINKYLGWALIFIAFVFFSNYTLSENNNLHFIYILVPIFLIAKIASKRRLRFLEFCFPPKKFYKIRLIESLILSLPFAVFLLYYSYPQLALILFILSFLLAFYKRGFSFNFVVPTPFGKYPHEFIIGFRKTFPLILASYFLVAISIIYANFHLALFVIFIQFILSAGYFMHQDLLGYVWVYKHRSHLFLLKKIKLAFFQHFVLYGAELVLFFYFFSDKILLILIFYFLGVLFLSGAILLKYSAFPERIGVKESMLVALAVYFPPLLIALIPYFYVQSVKSLAKYLDD</sequence>
<feature type="transmembrane region" description="Helical" evidence="1">
    <location>
        <begin position="111"/>
        <end position="132"/>
    </location>
</feature>
<keyword evidence="1" id="KW-0812">Transmembrane</keyword>
<feature type="transmembrane region" description="Helical" evidence="1">
    <location>
        <begin position="153"/>
        <end position="170"/>
    </location>
</feature>
<proteinExistence type="predicted"/>
<dbReference type="Proteomes" id="UP001244443">
    <property type="component" value="Chromosome"/>
</dbReference>
<dbReference type="AlphaFoldDB" id="A0AA51N6F9"/>
<evidence type="ECO:0000313" key="3">
    <source>
        <dbReference type="Proteomes" id="UP001244443"/>
    </source>
</evidence>
<organism evidence="2 3">
    <name type="scientific">Marivirga arenosa</name>
    <dbReference type="NCBI Taxonomy" id="3059076"/>
    <lineage>
        <taxon>Bacteria</taxon>
        <taxon>Pseudomonadati</taxon>
        <taxon>Bacteroidota</taxon>
        <taxon>Cytophagia</taxon>
        <taxon>Cytophagales</taxon>
        <taxon>Marivirgaceae</taxon>
        <taxon>Marivirga</taxon>
    </lineage>
</organism>
<keyword evidence="3" id="KW-1185">Reference proteome</keyword>
<evidence type="ECO:0000256" key="1">
    <source>
        <dbReference type="SAM" id="Phobius"/>
    </source>
</evidence>
<feature type="transmembrane region" description="Helical" evidence="1">
    <location>
        <begin position="86"/>
        <end position="105"/>
    </location>
</feature>
<protein>
    <submittedName>
        <fullName evidence="2">Uncharacterized protein</fullName>
    </submittedName>
</protein>
<keyword evidence="1" id="KW-1133">Transmembrane helix</keyword>
<evidence type="ECO:0000313" key="2">
    <source>
        <dbReference type="EMBL" id="WMN07196.1"/>
    </source>
</evidence>
<keyword evidence="1" id="KW-0472">Membrane</keyword>
<accession>A0AA51N6F9</accession>
<feature type="transmembrane region" description="Helical" evidence="1">
    <location>
        <begin position="212"/>
        <end position="232"/>
    </location>
</feature>
<dbReference type="EMBL" id="CP129970">
    <property type="protein sequence ID" value="WMN07196.1"/>
    <property type="molecule type" value="Genomic_DNA"/>
</dbReference>
<feature type="transmembrane region" description="Helical" evidence="1">
    <location>
        <begin position="176"/>
        <end position="200"/>
    </location>
</feature>
<reference evidence="2" key="1">
    <citation type="submission" date="2023-08" db="EMBL/GenBank/DDBJ databases">
        <title>Comparative genomics and taxonomic characterization of three novel marine species of genus Marivirga.</title>
        <authorList>
            <person name="Muhammad N."/>
            <person name="Kim S.-G."/>
        </authorList>
    </citation>
    <scope>NUCLEOTIDE SEQUENCE [LARGE SCALE GENOMIC DNA]</scope>
    <source>
        <strain evidence="2">ABR2-2</strain>
    </source>
</reference>
<name>A0AA51N6F9_9BACT</name>
<dbReference type="RefSeq" id="WP_308357273.1">
    <property type="nucleotide sequence ID" value="NZ_CP129970.2"/>
</dbReference>
<feature type="transmembrane region" description="Helical" evidence="1">
    <location>
        <begin position="238"/>
        <end position="260"/>
    </location>
</feature>
<feature type="transmembrane region" description="Helical" evidence="1">
    <location>
        <begin position="272"/>
        <end position="294"/>
    </location>
</feature>
<feature type="transmembrane region" description="Helical" evidence="1">
    <location>
        <begin position="21"/>
        <end position="42"/>
    </location>
</feature>